<gene>
    <name evidence="2" type="ORF">I5907_13340</name>
</gene>
<dbReference type="Proteomes" id="UP000628448">
    <property type="component" value="Unassembled WGS sequence"/>
</dbReference>
<name>A0A931E402_9BACT</name>
<evidence type="ECO:0000313" key="2">
    <source>
        <dbReference type="EMBL" id="MBG9377220.1"/>
    </source>
</evidence>
<evidence type="ECO:0000259" key="1">
    <source>
        <dbReference type="Pfam" id="PF08818"/>
    </source>
</evidence>
<comment type="caution">
    <text evidence="2">The sequence shown here is derived from an EMBL/GenBank/DDBJ whole genome shotgun (WGS) entry which is preliminary data.</text>
</comment>
<dbReference type="AlphaFoldDB" id="A0A931E402"/>
<dbReference type="SUPFAM" id="SSF159888">
    <property type="entry name" value="YdhG-like"/>
    <property type="match status" value="1"/>
</dbReference>
<proteinExistence type="predicted"/>
<dbReference type="EMBL" id="JADWYR010000002">
    <property type="protein sequence ID" value="MBG9377220.1"/>
    <property type="molecule type" value="Genomic_DNA"/>
</dbReference>
<accession>A0A931E402</accession>
<dbReference type="InterPro" id="IPR014922">
    <property type="entry name" value="YdhG-like"/>
</dbReference>
<organism evidence="2 3">
    <name type="scientific">Panacibacter microcysteis</name>
    <dbReference type="NCBI Taxonomy" id="2793269"/>
    <lineage>
        <taxon>Bacteria</taxon>
        <taxon>Pseudomonadati</taxon>
        <taxon>Bacteroidota</taxon>
        <taxon>Chitinophagia</taxon>
        <taxon>Chitinophagales</taxon>
        <taxon>Chitinophagaceae</taxon>
        <taxon>Panacibacter</taxon>
    </lineage>
</organism>
<dbReference type="Pfam" id="PF08818">
    <property type="entry name" value="DUF1801"/>
    <property type="match status" value="1"/>
</dbReference>
<keyword evidence="3" id="KW-1185">Reference proteome</keyword>
<dbReference type="Gene3D" id="3.90.1150.200">
    <property type="match status" value="1"/>
</dbReference>
<protein>
    <submittedName>
        <fullName evidence="2">DUF1801 domain-containing protein</fullName>
    </submittedName>
</protein>
<feature type="domain" description="YdhG-like" evidence="1">
    <location>
        <begin position="21"/>
        <end position="112"/>
    </location>
</feature>
<reference evidence="2" key="1">
    <citation type="submission" date="2020-11" db="EMBL/GenBank/DDBJ databases">
        <title>Bacterial whole genome sequence for Panacibacter sp. DH6.</title>
        <authorList>
            <person name="Le V."/>
            <person name="Ko S."/>
            <person name="Ahn C.-Y."/>
            <person name="Oh H.-M."/>
        </authorList>
    </citation>
    <scope>NUCLEOTIDE SEQUENCE</scope>
    <source>
        <strain evidence="2">DH6</strain>
    </source>
</reference>
<evidence type="ECO:0000313" key="3">
    <source>
        <dbReference type="Proteomes" id="UP000628448"/>
    </source>
</evidence>
<dbReference type="RefSeq" id="WP_196991317.1">
    <property type="nucleotide sequence ID" value="NZ_JADWYR010000002.1"/>
</dbReference>
<sequence>MNKTTYESVDAYIASFPQETQALLTKIRKVIRQAAPKAEEGIGYNMPAYKLHGPLVYFGAAKTHIGFYPTPSGVEAFKAELQDYVTSKGAIQFPLQKGIPVALVKQIVQFRVAENEEKAITKKKK</sequence>